<evidence type="ECO:0000256" key="6">
    <source>
        <dbReference type="ARBA" id="ARBA00023136"/>
    </source>
</evidence>
<evidence type="ECO:0000313" key="7">
    <source>
        <dbReference type="EMBL" id="RPB17843.1"/>
    </source>
</evidence>
<organism evidence="7 8">
    <name type="scientific">Morchella conica CCBAS932</name>
    <dbReference type="NCBI Taxonomy" id="1392247"/>
    <lineage>
        <taxon>Eukaryota</taxon>
        <taxon>Fungi</taxon>
        <taxon>Dikarya</taxon>
        <taxon>Ascomycota</taxon>
        <taxon>Pezizomycotina</taxon>
        <taxon>Pezizomycetes</taxon>
        <taxon>Pezizales</taxon>
        <taxon>Morchellaceae</taxon>
        <taxon>Morchella</taxon>
    </lineage>
</organism>
<keyword evidence="5" id="KW-0496">Mitochondrion</keyword>
<dbReference type="PANTHER" id="PTHR48182">
    <property type="entry name" value="PROTEIN SERAC1"/>
    <property type="match status" value="1"/>
</dbReference>
<dbReference type="PANTHER" id="PTHR48182:SF2">
    <property type="entry name" value="PROTEIN SERAC1"/>
    <property type="match status" value="1"/>
</dbReference>
<dbReference type="AlphaFoldDB" id="A0A3N4L4S0"/>
<dbReference type="GO" id="GO:0005783">
    <property type="term" value="C:endoplasmic reticulum"/>
    <property type="evidence" value="ECO:0007669"/>
    <property type="project" value="UniProtKB-SubCell"/>
</dbReference>
<comment type="subcellular location">
    <subcellularLocation>
        <location evidence="2">Endoplasmic reticulum</location>
    </subcellularLocation>
    <subcellularLocation>
        <location evidence="3">Membrane</location>
    </subcellularLocation>
    <subcellularLocation>
        <location evidence="1">Mitochondrion</location>
    </subcellularLocation>
</comment>
<dbReference type="InParanoid" id="A0A3N4L4S0"/>
<dbReference type="Proteomes" id="UP000277580">
    <property type="component" value="Unassembled WGS sequence"/>
</dbReference>
<accession>A0A3N4L4S0</accession>
<sequence>MEALRHVQHLSINLQGKPYRPSLDSHFEGLTILLHPSSQPEVDIIALTEIGGHAFRSWEYVDGTAMFLRDTLPYGNSGARIMTFGYDPSPPRDGETKLDWLEVAQRLLEVLIASRGKEDMLCTAAQERAEAERSLYLSCYGLFFFGVPHRGFNTETLRDLCPGEEGRKMMHDLSLGSTLMKMFQDAFRYDFRHPDSVIISAYETMGTKTFVETEDGHWEQTSPPALMVPQYSATDALPTENRYDHIPLAADNEHLIKFSNGYNSTDPGIVRARIGNLVQEAPEVIRKRFSVLEKERNLQLQINMYTTYDSTSPLESHSKNLDVIPDFLPIPTL</sequence>
<evidence type="ECO:0000256" key="1">
    <source>
        <dbReference type="ARBA" id="ARBA00004173"/>
    </source>
</evidence>
<evidence type="ECO:0000256" key="4">
    <source>
        <dbReference type="ARBA" id="ARBA00022824"/>
    </source>
</evidence>
<keyword evidence="8" id="KW-1185">Reference proteome</keyword>
<proteinExistence type="predicted"/>
<keyword evidence="4" id="KW-0256">Endoplasmic reticulum</keyword>
<evidence type="ECO:0000256" key="5">
    <source>
        <dbReference type="ARBA" id="ARBA00023128"/>
    </source>
</evidence>
<dbReference type="EMBL" id="ML119105">
    <property type="protein sequence ID" value="RPB17843.1"/>
    <property type="molecule type" value="Genomic_DNA"/>
</dbReference>
<protein>
    <submittedName>
        <fullName evidence="7">Uncharacterized protein</fullName>
    </submittedName>
</protein>
<gene>
    <name evidence="7" type="ORF">P167DRAFT_569585</name>
</gene>
<keyword evidence="6" id="KW-0472">Membrane</keyword>
<evidence type="ECO:0000256" key="3">
    <source>
        <dbReference type="ARBA" id="ARBA00004370"/>
    </source>
</evidence>
<name>A0A3N4L4S0_9PEZI</name>
<dbReference type="GO" id="GO:0005739">
    <property type="term" value="C:mitochondrion"/>
    <property type="evidence" value="ECO:0007669"/>
    <property type="project" value="UniProtKB-SubCell"/>
</dbReference>
<evidence type="ECO:0000256" key="2">
    <source>
        <dbReference type="ARBA" id="ARBA00004240"/>
    </source>
</evidence>
<dbReference type="GO" id="GO:0016020">
    <property type="term" value="C:membrane"/>
    <property type="evidence" value="ECO:0007669"/>
    <property type="project" value="UniProtKB-SubCell"/>
</dbReference>
<evidence type="ECO:0000313" key="8">
    <source>
        <dbReference type="Proteomes" id="UP000277580"/>
    </source>
</evidence>
<dbReference type="OrthoDB" id="427518at2759"/>
<reference evidence="7 8" key="1">
    <citation type="journal article" date="2018" name="Nat. Ecol. Evol.">
        <title>Pezizomycetes genomes reveal the molecular basis of ectomycorrhizal truffle lifestyle.</title>
        <authorList>
            <person name="Murat C."/>
            <person name="Payen T."/>
            <person name="Noel B."/>
            <person name="Kuo A."/>
            <person name="Morin E."/>
            <person name="Chen J."/>
            <person name="Kohler A."/>
            <person name="Krizsan K."/>
            <person name="Balestrini R."/>
            <person name="Da Silva C."/>
            <person name="Montanini B."/>
            <person name="Hainaut M."/>
            <person name="Levati E."/>
            <person name="Barry K.W."/>
            <person name="Belfiori B."/>
            <person name="Cichocki N."/>
            <person name="Clum A."/>
            <person name="Dockter R.B."/>
            <person name="Fauchery L."/>
            <person name="Guy J."/>
            <person name="Iotti M."/>
            <person name="Le Tacon F."/>
            <person name="Lindquist E.A."/>
            <person name="Lipzen A."/>
            <person name="Malagnac F."/>
            <person name="Mello A."/>
            <person name="Molinier V."/>
            <person name="Miyauchi S."/>
            <person name="Poulain J."/>
            <person name="Riccioni C."/>
            <person name="Rubini A."/>
            <person name="Sitrit Y."/>
            <person name="Splivallo R."/>
            <person name="Traeger S."/>
            <person name="Wang M."/>
            <person name="Zifcakova L."/>
            <person name="Wipf D."/>
            <person name="Zambonelli A."/>
            <person name="Paolocci F."/>
            <person name="Nowrousian M."/>
            <person name="Ottonello S."/>
            <person name="Baldrian P."/>
            <person name="Spatafora J.W."/>
            <person name="Henrissat B."/>
            <person name="Nagy L.G."/>
            <person name="Aury J.M."/>
            <person name="Wincker P."/>
            <person name="Grigoriev I.V."/>
            <person name="Bonfante P."/>
            <person name="Martin F.M."/>
        </authorList>
    </citation>
    <scope>NUCLEOTIDE SEQUENCE [LARGE SCALE GENOMIC DNA]</scope>
    <source>
        <strain evidence="7 8">CCBAS932</strain>
    </source>
</reference>
<dbReference type="InterPro" id="IPR052374">
    <property type="entry name" value="SERAC1"/>
</dbReference>